<evidence type="ECO:0000256" key="2">
    <source>
        <dbReference type="ARBA" id="ARBA00022723"/>
    </source>
</evidence>
<keyword evidence="1" id="KW-0004">4Fe-4S</keyword>
<dbReference type="GO" id="GO:0016491">
    <property type="term" value="F:oxidoreductase activity"/>
    <property type="evidence" value="ECO:0007669"/>
    <property type="project" value="UniProtKB-ARBA"/>
</dbReference>
<dbReference type="GO" id="GO:0051539">
    <property type="term" value="F:4 iron, 4 sulfur cluster binding"/>
    <property type="evidence" value="ECO:0007669"/>
    <property type="project" value="UniProtKB-KW"/>
</dbReference>
<dbReference type="InterPro" id="IPR050572">
    <property type="entry name" value="Fe-S_Ferredoxin"/>
</dbReference>
<dbReference type="AlphaFoldDB" id="A0A5B9DDU4"/>
<dbReference type="EMBL" id="CP042905">
    <property type="protein sequence ID" value="QEE16896.1"/>
    <property type="molecule type" value="Genomic_DNA"/>
</dbReference>
<feature type="transmembrane region" description="Helical" evidence="5">
    <location>
        <begin position="193"/>
        <end position="213"/>
    </location>
</feature>
<dbReference type="InterPro" id="IPR017896">
    <property type="entry name" value="4Fe4S_Fe-S-bd"/>
</dbReference>
<organism evidence="7 8">
    <name type="scientific">Promethearchaeum syntrophicum</name>
    <dbReference type="NCBI Taxonomy" id="2594042"/>
    <lineage>
        <taxon>Archaea</taxon>
        <taxon>Promethearchaeati</taxon>
        <taxon>Promethearchaeota</taxon>
        <taxon>Promethearchaeia</taxon>
        <taxon>Promethearchaeales</taxon>
        <taxon>Promethearchaeaceae</taxon>
        <taxon>Promethearchaeum</taxon>
    </lineage>
</organism>
<evidence type="ECO:0000256" key="3">
    <source>
        <dbReference type="ARBA" id="ARBA00023004"/>
    </source>
</evidence>
<protein>
    <submittedName>
        <fullName evidence="7">HgcAB-like fusion protein</fullName>
    </submittedName>
</protein>
<dbReference type="Pfam" id="PF13237">
    <property type="entry name" value="Fer4_10"/>
    <property type="match status" value="1"/>
</dbReference>
<feature type="transmembrane region" description="Helical" evidence="5">
    <location>
        <begin position="249"/>
        <end position="268"/>
    </location>
</feature>
<proteinExistence type="predicted"/>
<dbReference type="InterPro" id="IPR050003">
    <property type="entry name" value="HgcAB-like"/>
</dbReference>
<keyword evidence="3" id="KW-0408">Iron</keyword>
<dbReference type="Gene3D" id="3.40.50.11600">
    <property type="match status" value="1"/>
</dbReference>
<sequence>MNLLNTLKLYGGFLFRWTGFPVEPKLEKIGQPDENSPVFLTSNFNITVHRVMKALKNTDCWLLIAPSNGINVWCGACGDDFLTSSVLSILKTSDIGNKVKHRRLILPQLSACGLDPIEIKKKTGWDVKFGPVYAKDIPDYLKNNLQKTKSQREVIFPIKARLEMGNMYFAMLTIILTIIYGICAIFIDRLDWFVYLDMICLCALMNYGALFSVPYLKLKSGRKKMIIFEVFIIGLILLFYFFIWLDLFVLIWNLVLSLLFMFILSEDLHGLTPIYKSELGNANWKKGKKTMNFIIAEYKLNPYGRISINREICIGCGVCIDVCPRNVYLMNESDKKVDLVDPIKCINCNACVHRCLAQCLTILPD</sequence>
<dbReference type="GO" id="GO:0046872">
    <property type="term" value="F:metal ion binding"/>
    <property type="evidence" value="ECO:0007669"/>
    <property type="project" value="UniProtKB-KW"/>
</dbReference>
<keyword evidence="5" id="KW-0472">Membrane</keyword>
<reference evidence="7 8" key="1">
    <citation type="journal article" date="2020" name="Nature">
        <title>Isolation of an archaeon at the prokaryote-eukaryote interface.</title>
        <authorList>
            <person name="Imachi H."/>
            <person name="Nobu M.K."/>
            <person name="Nakahara N."/>
            <person name="Morono Y."/>
            <person name="Ogawara M."/>
            <person name="Takaki Y."/>
            <person name="Takano Y."/>
            <person name="Uematsu K."/>
            <person name="Ikuta T."/>
            <person name="Ito M."/>
            <person name="Matsui Y."/>
            <person name="Miyazaki M."/>
            <person name="Murata K."/>
            <person name="Saito Y."/>
            <person name="Sakai S."/>
            <person name="Song C."/>
            <person name="Tasumi E."/>
            <person name="Yamanaka Y."/>
            <person name="Yamaguchi T."/>
            <person name="Kamagata Y."/>
            <person name="Tamaki H."/>
            <person name="Takai K."/>
        </authorList>
    </citation>
    <scope>NUCLEOTIDE SEQUENCE [LARGE SCALE GENOMIC DNA]</scope>
    <source>
        <strain evidence="7 8">MK-D1</strain>
    </source>
</reference>
<name>A0A5B9DDU4_9ARCH</name>
<dbReference type="PROSITE" id="PS51379">
    <property type="entry name" value="4FE4S_FER_2"/>
    <property type="match status" value="2"/>
</dbReference>
<dbReference type="GeneID" id="41330706"/>
<evidence type="ECO:0000256" key="4">
    <source>
        <dbReference type="ARBA" id="ARBA00023014"/>
    </source>
</evidence>
<feature type="transmembrane region" description="Helical" evidence="5">
    <location>
        <begin position="168"/>
        <end position="187"/>
    </location>
</feature>
<keyword evidence="4" id="KW-0411">Iron-sulfur</keyword>
<dbReference type="Pfam" id="PF03599">
    <property type="entry name" value="CdhD"/>
    <property type="match status" value="1"/>
</dbReference>
<keyword evidence="5" id="KW-0812">Transmembrane</keyword>
<keyword evidence="2" id="KW-0479">Metal-binding</keyword>
<dbReference type="PANTHER" id="PTHR43687">
    <property type="entry name" value="ADENYLYLSULFATE REDUCTASE, BETA SUBUNIT"/>
    <property type="match status" value="1"/>
</dbReference>
<feature type="transmembrane region" description="Helical" evidence="5">
    <location>
        <begin position="225"/>
        <end position="243"/>
    </location>
</feature>
<dbReference type="InterPro" id="IPR016041">
    <property type="entry name" value="Ac-CoA_synth_d_su_TIM-brl"/>
</dbReference>
<dbReference type="InterPro" id="IPR017900">
    <property type="entry name" value="4Fe4S_Fe_S_CS"/>
</dbReference>
<dbReference type="SUPFAM" id="SSF54862">
    <property type="entry name" value="4Fe-4S ferredoxins"/>
    <property type="match status" value="1"/>
</dbReference>
<reference evidence="7 8" key="2">
    <citation type="journal article" date="2024" name="Int. J. Syst. Evol. Microbiol.">
        <title>Promethearchaeum syntrophicum gen. nov., sp. nov., an anaerobic, obligately syntrophic archaeon, the first isolate of the lineage 'Asgard' archaea, and proposal of the new archaeal phylum Promethearchaeota phyl. nov. and kingdom Promethearchaeati regn. nov.</title>
        <authorList>
            <person name="Imachi H."/>
            <person name="Nobu M.K."/>
            <person name="Kato S."/>
            <person name="Takaki Y."/>
            <person name="Miyazaki M."/>
            <person name="Miyata M."/>
            <person name="Ogawara M."/>
            <person name="Saito Y."/>
            <person name="Sakai S."/>
            <person name="Tahara Y.O."/>
            <person name="Takano Y."/>
            <person name="Tasumi E."/>
            <person name="Uematsu K."/>
            <person name="Yoshimura T."/>
            <person name="Itoh T."/>
            <person name="Ohkuma M."/>
            <person name="Takai K."/>
        </authorList>
    </citation>
    <scope>NUCLEOTIDE SEQUENCE [LARGE SCALE GENOMIC DNA]</scope>
    <source>
        <strain evidence="7 8">MK-D1</strain>
    </source>
</reference>
<accession>A0A5B9DDU4</accession>
<dbReference type="PROSITE" id="PS00198">
    <property type="entry name" value="4FE4S_FER_1"/>
    <property type="match status" value="1"/>
</dbReference>
<gene>
    <name evidence="7" type="ORF">DSAG12_02726</name>
</gene>
<keyword evidence="8" id="KW-1185">Reference proteome</keyword>
<dbReference type="RefSeq" id="WP_147663822.1">
    <property type="nucleotide sequence ID" value="NZ_CP042905.2"/>
</dbReference>
<feature type="domain" description="4Fe-4S ferredoxin-type" evidence="6">
    <location>
        <begin position="335"/>
        <end position="365"/>
    </location>
</feature>
<evidence type="ECO:0000256" key="5">
    <source>
        <dbReference type="SAM" id="Phobius"/>
    </source>
</evidence>
<dbReference type="GO" id="GO:0008168">
    <property type="term" value="F:methyltransferase activity"/>
    <property type="evidence" value="ECO:0007669"/>
    <property type="project" value="UniProtKB-KW"/>
</dbReference>
<dbReference type="Proteomes" id="UP000321408">
    <property type="component" value="Chromosome"/>
</dbReference>
<keyword evidence="5" id="KW-1133">Transmembrane helix</keyword>
<dbReference type="OrthoDB" id="124664at2157"/>
<dbReference type="GO" id="GO:0032259">
    <property type="term" value="P:methylation"/>
    <property type="evidence" value="ECO:0007669"/>
    <property type="project" value="UniProtKB-KW"/>
</dbReference>
<dbReference type="NCBIfam" id="NF043039">
    <property type="entry name" value="HgcAB_like"/>
    <property type="match status" value="1"/>
</dbReference>
<feature type="domain" description="4Fe-4S ferredoxin-type" evidence="6">
    <location>
        <begin position="304"/>
        <end position="333"/>
    </location>
</feature>
<evidence type="ECO:0000313" key="7">
    <source>
        <dbReference type="EMBL" id="QEE16896.1"/>
    </source>
</evidence>
<dbReference type="KEGG" id="psyt:DSAG12_02726"/>
<evidence type="ECO:0000259" key="6">
    <source>
        <dbReference type="PROSITE" id="PS51379"/>
    </source>
</evidence>
<evidence type="ECO:0000256" key="1">
    <source>
        <dbReference type="ARBA" id="ARBA00022485"/>
    </source>
</evidence>
<evidence type="ECO:0000313" key="8">
    <source>
        <dbReference type="Proteomes" id="UP000321408"/>
    </source>
</evidence>
<dbReference type="Gene3D" id="3.30.70.20">
    <property type="match status" value="1"/>
</dbReference>
<dbReference type="PANTHER" id="PTHR43687:SF1">
    <property type="entry name" value="FERREDOXIN III"/>
    <property type="match status" value="1"/>
</dbReference>